<evidence type="ECO:0000313" key="3">
    <source>
        <dbReference type="Proteomes" id="UP000305095"/>
    </source>
</evidence>
<dbReference type="EMBL" id="SZZP01000027">
    <property type="protein sequence ID" value="TKV74128.1"/>
    <property type="molecule type" value="Genomic_DNA"/>
</dbReference>
<dbReference type="Pfam" id="PF13618">
    <property type="entry name" value="Gluconate_2-dh3"/>
    <property type="match status" value="1"/>
</dbReference>
<protein>
    <submittedName>
        <fullName evidence="2">Gluconate 2-dehydrogenase subunit 3 family protein</fullName>
    </submittedName>
</protein>
<feature type="chain" id="PRO_5021021109" evidence="1">
    <location>
        <begin position="24"/>
        <end position="242"/>
    </location>
</feature>
<keyword evidence="1" id="KW-0732">Signal</keyword>
<dbReference type="Proteomes" id="UP000305095">
    <property type="component" value="Unassembled WGS sequence"/>
</dbReference>
<sequence>MRRRSFLLSLAASLVSTTSLSRAALIHDHMPWATHPNSAPEIKRLGPWQFFTADEARTMEAIVDRIIPPDPETPGGKDAGCAVFIDRQLKGGYGTNEGLYAFGPYIKGTKEQGPQSQLSHAELYRKGLAGLDAFCRSSHGGKPFAELSADEQDAVLKKVEAGEAKLDSVDGRGFFSALLKDVPEGFFSDPIHGGNRDMVGWKMIGFPGIRYDYRDWVKRHNERYPYPPVSIAGRADWTPAKS</sequence>
<evidence type="ECO:0000313" key="2">
    <source>
        <dbReference type="EMBL" id="TKV74128.1"/>
    </source>
</evidence>
<evidence type="ECO:0000256" key="1">
    <source>
        <dbReference type="SAM" id="SignalP"/>
    </source>
</evidence>
<reference evidence="2 3" key="1">
    <citation type="submission" date="2019-05" db="EMBL/GenBank/DDBJ databases">
        <title>Draft Genome of Bradyrhizobium elkanii strain SEMIA 938, Used in Commercial Inoculants for Lupinus spp. in Brazil.</title>
        <authorList>
            <person name="Hungria M."/>
            <person name="Delamuta J.R.M."/>
            <person name="Ribeiro R.A."/>
            <person name="Nogueira M.A."/>
        </authorList>
    </citation>
    <scope>NUCLEOTIDE SEQUENCE [LARGE SCALE GENOMIC DNA]</scope>
    <source>
        <strain evidence="2 3">Semia 938</strain>
    </source>
</reference>
<accession>A0A4U6RJV7</accession>
<name>A0A4U6RJV7_BRAEL</name>
<feature type="signal peptide" evidence="1">
    <location>
        <begin position="1"/>
        <end position="23"/>
    </location>
</feature>
<organism evidence="2 3">
    <name type="scientific">Bradyrhizobium elkanii</name>
    <dbReference type="NCBI Taxonomy" id="29448"/>
    <lineage>
        <taxon>Bacteria</taxon>
        <taxon>Pseudomonadati</taxon>
        <taxon>Pseudomonadota</taxon>
        <taxon>Alphaproteobacteria</taxon>
        <taxon>Hyphomicrobiales</taxon>
        <taxon>Nitrobacteraceae</taxon>
        <taxon>Bradyrhizobium</taxon>
    </lineage>
</organism>
<dbReference type="AlphaFoldDB" id="A0A4U6RJV7"/>
<proteinExistence type="predicted"/>
<comment type="caution">
    <text evidence="2">The sequence shown here is derived from an EMBL/GenBank/DDBJ whole genome shotgun (WGS) entry which is preliminary data.</text>
</comment>
<dbReference type="InterPro" id="IPR027056">
    <property type="entry name" value="Gluconate_2DH_su3"/>
</dbReference>
<gene>
    <name evidence="2" type="ORF">FDV58_33465</name>
</gene>